<dbReference type="AlphaFoldDB" id="A0AAV0GCG9"/>
<proteinExistence type="predicted"/>
<dbReference type="InterPro" id="IPR059002">
    <property type="entry name" value="IBH1_N"/>
</dbReference>
<sequence length="209" mass="23155">MESSSSIANPNVNANQSRKKRRKIGDSDRDQTQPACVDGLRWKSQAAQQIYSSKLLDALRHVRRRTETPSPAVAGRAIRETAYRVLAVAAKGRTRWSRSILTGRLSLRLRQISNKKLKKARVVGAGDIRSKKPAATKRLPPLQRKVRVLGRLVPGCRKLPFPNLLEEATDYIAALEMQVRAMSAITELLNSVGVGTLQPNPDRLGSEQS</sequence>
<protein>
    <recommendedName>
        <fullName evidence="6">BHLH domain-containing protein</fullName>
    </recommendedName>
</protein>
<evidence type="ECO:0000313" key="7">
    <source>
        <dbReference type="EMBL" id="CAH9145023.1"/>
    </source>
</evidence>
<dbReference type="PANTHER" id="PTHR33124">
    <property type="entry name" value="TRANSCRIPTION FACTOR IBH1-LIKE 1"/>
    <property type="match status" value="1"/>
</dbReference>
<dbReference type="InterPro" id="IPR036638">
    <property type="entry name" value="HLH_DNA-bd_sf"/>
</dbReference>
<dbReference type="PANTHER" id="PTHR33124:SF81">
    <property type="entry name" value="TRANSCRIPTION FACTOR BHLH149-LIKE"/>
    <property type="match status" value="1"/>
</dbReference>
<name>A0AAV0GCG9_9ASTE</name>
<evidence type="ECO:0000256" key="4">
    <source>
        <dbReference type="ARBA" id="ARBA00023242"/>
    </source>
</evidence>
<evidence type="ECO:0000259" key="6">
    <source>
        <dbReference type="PROSITE" id="PS50888"/>
    </source>
</evidence>
<dbReference type="InterPro" id="IPR044549">
    <property type="entry name" value="bHLH_AtIBH1-like"/>
</dbReference>
<feature type="region of interest" description="Disordered" evidence="5">
    <location>
        <begin position="1"/>
        <end position="34"/>
    </location>
</feature>
<keyword evidence="8" id="KW-1185">Reference proteome</keyword>
<keyword evidence="3" id="KW-0804">Transcription</keyword>
<dbReference type="InterPro" id="IPR044660">
    <property type="entry name" value="IBH1-like"/>
</dbReference>
<evidence type="ECO:0000256" key="1">
    <source>
        <dbReference type="ARBA" id="ARBA00004123"/>
    </source>
</evidence>
<evidence type="ECO:0000256" key="5">
    <source>
        <dbReference type="SAM" id="MobiDB-lite"/>
    </source>
</evidence>
<dbReference type="Proteomes" id="UP001152523">
    <property type="component" value="Unassembled WGS sequence"/>
</dbReference>
<dbReference type="CDD" id="cd11444">
    <property type="entry name" value="bHLH_AtIBH1_like"/>
    <property type="match status" value="1"/>
</dbReference>
<dbReference type="GO" id="GO:0046983">
    <property type="term" value="F:protein dimerization activity"/>
    <property type="evidence" value="ECO:0007669"/>
    <property type="project" value="InterPro"/>
</dbReference>
<evidence type="ECO:0000313" key="8">
    <source>
        <dbReference type="Proteomes" id="UP001152523"/>
    </source>
</evidence>
<dbReference type="SUPFAM" id="SSF47459">
    <property type="entry name" value="HLH, helix-loop-helix DNA-binding domain"/>
    <property type="match status" value="1"/>
</dbReference>
<accession>A0AAV0GCG9</accession>
<dbReference type="InterPro" id="IPR011598">
    <property type="entry name" value="bHLH_dom"/>
</dbReference>
<keyword evidence="4" id="KW-0539">Nucleus</keyword>
<comment type="caution">
    <text evidence="7">The sequence shown here is derived from an EMBL/GenBank/DDBJ whole genome shotgun (WGS) entry which is preliminary data.</text>
</comment>
<organism evidence="7 8">
    <name type="scientific">Cuscuta epithymum</name>
    <dbReference type="NCBI Taxonomy" id="186058"/>
    <lineage>
        <taxon>Eukaryota</taxon>
        <taxon>Viridiplantae</taxon>
        <taxon>Streptophyta</taxon>
        <taxon>Embryophyta</taxon>
        <taxon>Tracheophyta</taxon>
        <taxon>Spermatophyta</taxon>
        <taxon>Magnoliopsida</taxon>
        <taxon>eudicotyledons</taxon>
        <taxon>Gunneridae</taxon>
        <taxon>Pentapetalae</taxon>
        <taxon>asterids</taxon>
        <taxon>lamiids</taxon>
        <taxon>Solanales</taxon>
        <taxon>Convolvulaceae</taxon>
        <taxon>Cuscuteae</taxon>
        <taxon>Cuscuta</taxon>
        <taxon>Cuscuta subgen. Cuscuta</taxon>
    </lineage>
</organism>
<dbReference type="PROSITE" id="PS50888">
    <property type="entry name" value="BHLH"/>
    <property type="match status" value="1"/>
</dbReference>
<dbReference type="Pfam" id="PF26576">
    <property type="entry name" value="IBH1_N"/>
    <property type="match status" value="1"/>
</dbReference>
<evidence type="ECO:0000256" key="2">
    <source>
        <dbReference type="ARBA" id="ARBA00023015"/>
    </source>
</evidence>
<gene>
    <name evidence="7" type="ORF">CEPIT_LOCUS41896</name>
</gene>
<feature type="compositionally biased region" description="Polar residues" evidence="5">
    <location>
        <begin position="1"/>
        <end position="16"/>
    </location>
</feature>
<dbReference type="GO" id="GO:0005634">
    <property type="term" value="C:nucleus"/>
    <property type="evidence" value="ECO:0007669"/>
    <property type="project" value="UniProtKB-SubCell"/>
</dbReference>
<dbReference type="EMBL" id="CAMAPF010001073">
    <property type="protein sequence ID" value="CAH9145023.1"/>
    <property type="molecule type" value="Genomic_DNA"/>
</dbReference>
<reference evidence="7" key="1">
    <citation type="submission" date="2022-07" db="EMBL/GenBank/DDBJ databases">
        <authorList>
            <person name="Macas J."/>
            <person name="Novak P."/>
            <person name="Neumann P."/>
        </authorList>
    </citation>
    <scope>NUCLEOTIDE SEQUENCE</scope>
</reference>
<keyword evidence="2" id="KW-0805">Transcription regulation</keyword>
<dbReference type="GO" id="GO:0000976">
    <property type="term" value="F:transcription cis-regulatory region binding"/>
    <property type="evidence" value="ECO:0007669"/>
    <property type="project" value="UniProtKB-ARBA"/>
</dbReference>
<comment type="subcellular location">
    <subcellularLocation>
        <location evidence="1">Nucleus</location>
    </subcellularLocation>
</comment>
<evidence type="ECO:0000256" key="3">
    <source>
        <dbReference type="ARBA" id="ARBA00023163"/>
    </source>
</evidence>
<dbReference type="GO" id="GO:0006355">
    <property type="term" value="P:regulation of DNA-templated transcription"/>
    <property type="evidence" value="ECO:0007669"/>
    <property type="project" value="InterPro"/>
</dbReference>
<feature type="domain" description="BHLH" evidence="6">
    <location>
        <begin position="126"/>
        <end position="175"/>
    </location>
</feature>